<keyword evidence="2" id="KW-1185">Reference proteome</keyword>
<evidence type="ECO:0000313" key="2">
    <source>
        <dbReference type="Proteomes" id="UP000789901"/>
    </source>
</evidence>
<dbReference type="Proteomes" id="UP000789901">
    <property type="component" value="Unassembled WGS sequence"/>
</dbReference>
<organism evidence="1 2">
    <name type="scientific">Gigaspora margarita</name>
    <dbReference type="NCBI Taxonomy" id="4874"/>
    <lineage>
        <taxon>Eukaryota</taxon>
        <taxon>Fungi</taxon>
        <taxon>Fungi incertae sedis</taxon>
        <taxon>Mucoromycota</taxon>
        <taxon>Glomeromycotina</taxon>
        <taxon>Glomeromycetes</taxon>
        <taxon>Diversisporales</taxon>
        <taxon>Gigasporaceae</taxon>
        <taxon>Gigaspora</taxon>
    </lineage>
</organism>
<protein>
    <submittedName>
        <fullName evidence="1">21113_t:CDS:1</fullName>
    </submittedName>
</protein>
<feature type="non-terminal residue" evidence="1">
    <location>
        <position position="83"/>
    </location>
</feature>
<comment type="caution">
    <text evidence="1">The sequence shown here is derived from an EMBL/GenBank/DDBJ whole genome shotgun (WGS) entry which is preliminary data.</text>
</comment>
<evidence type="ECO:0000313" key="1">
    <source>
        <dbReference type="EMBL" id="CAG8854426.1"/>
    </source>
</evidence>
<dbReference type="EMBL" id="CAJVQB010137795">
    <property type="protein sequence ID" value="CAG8854426.1"/>
    <property type="molecule type" value="Genomic_DNA"/>
</dbReference>
<accession>A0ABN7XJ45</accession>
<gene>
    <name evidence="1" type="ORF">GMARGA_LOCUS43247</name>
</gene>
<proteinExistence type="predicted"/>
<reference evidence="1 2" key="1">
    <citation type="submission" date="2021-06" db="EMBL/GenBank/DDBJ databases">
        <authorList>
            <person name="Kallberg Y."/>
            <person name="Tangrot J."/>
            <person name="Rosling A."/>
        </authorList>
    </citation>
    <scope>NUCLEOTIDE SEQUENCE [LARGE SCALE GENOMIC DNA]</scope>
    <source>
        <strain evidence="1 2">120-4 pot B 10/14</strain>
    </source>
</reference>
<name>A0ABN7XJ45_GIGMA</name>
<sequence>MSAQSKENFVPKFEYITHVEKFFDYYLKQDKTIFQKYNNDLIYIYDTKEETYDFFGLLDICWYNKEKIIYDNLIINFCSICDE</sequence>